<evidence type="ECO:0000256" key="3">
    <source>
        <dbReference type="ARBA" id="ARBA00006490"/>
    </source>
</evidence>
<dbReference type="Gene3D" id="3.90.1150.10">
    <property type="entry name" value="Aspartate Aminotransferase, domain 1"/>
    <property type="match status" value="1"/>
</dbReference>
<keyword evidence="7" id="KW-0663">Pyridoxal phosphate</keyword>
<dbReference type="Gene3D" id="3.40.640.10">
    <property type="entry name" value="Type I PLP-dependent aspartate aminotransferase-like (Major domain)"/>
    <property type="match status" value="1"/>
</dbReference>
<dbReference type="InterPro" id="IPR015422">
    <property type="entry name" value="PyrdxlP-dep_Trfase_small"/>
</dbReference>
<dbReference type="SUPFAM" id="SSF53383">
    <property type="entry name" value="PLP-dependent transferases"/>
    <property type="match status" value="1"/>
</dbReference>
<dbReference type="InterPro" id="IPR015424">
    <property type="entry name" value="PyrdxlP-dep_Trfase"/>
</dbReference>
<dbReference type="PANTHER" id="PTHR11601:SF34">
    <property type="entry name" value="CYSTEINE DESULFURASE"/>
    <property type="match status" value="1"/>
</dbReference>
<feature type="domain" description="Aminotransferase class V" evidence="11">
    <location>
        <begin position="4"/>
        <end position="80"/>
    </location>
</feature>
<dbReference type="Pfam" id="PF00266">
    <property type="entry name" value="Aminotran_5"/>
    <property type="match status" value="2"/>
</dbReference>
<dbReference type="Gene3D" id="1.10.260.50">
    <property type="match status" value="1"/>
</dbReference>
<keyword evidence="6" id="KW-0479">Metal-binding</keyword>
<dbReference type="EMBL" id="FXYH01000006">
    <property type="protein sequence ID" value="SMX40983.1"/>
    <property type="molecule type" value="Genomic_DNA"/>
</dbReference>
<comment type="function">
    <text evidence="2">Catalyzes the removal of elemental sulfur atoms from cysteine to produce alanine. Seems to participate in the biosynthesis of the nitrogenase metalloclusters by providing the inorganic sulfur required for the Fe-S core formation.</text>
</comment>
<keyword evidence="9" id="KW-0411">Iron-sulfur</keyword>
<keyword evidence="8" id="KW-0408">Iron</keyword>
<dbReference type="GO" id="GO:0051536">
    <property type="term" value="F:iron-sulfur cluster binding"/>
    <property type="evidence" value="ECO:0007669"/>
    <property type="project" value="UniProtKB-KW"/>
</dbReference>
<protein>
    <recommendedName>
        <fullName evidence="4">Cysteine desulfurase</fullName>
    </recommendedName>
</protein>
<comment type="cofactor">
    <cofactor evidence="1">
        <name>pyridoxal 5'-phosphate</name>
        <dbReference type="ChEBI" id="CHEBI:597326"/>
    </cofactor>
</comment>
<evidence type="ECO:0000259" key="11">
    <source>
        <dbReference type="Pfam" id="PF00266"/>
    </source>
</evidence>
<evidence type="ECO:0000256" key="7">
    <source>
        <dbReference type="ARBA" id="ARBA00022898"/>
    </source>
</evidence>
<name>A0A238KDU1_9RHOB</name>
<dbReference type="InterPro" id="IPR015421">
    <property type="entry name" value="PyrdxlP-dep_Trfase_major"/>
</dbReference>
<dbReference type="RefSeq" id="WP_097804665.1">
    <property type="nucleotide sequence ID" value="NZ_FXYH01000006.1"/>
</dbReference>
<dbReference type="InterPro" id="IPR000192">
    <property type="entry name" value="Aminotrans_V_dom"/>
</dbReference>
<evidence type="ECO:0000256" key="5">
    <source>
        <dbReference type="ARBA" id="ARBA00022679"/>
    </source>
</evidence>
<dbReference type="PANTHER" id="PTHR11601">
    <property type="entry name" value="CYSTEINE DESULFURYLASE FAMILY MEMBER"/>
    <property type="match status" value="1"/>
</dbReference>
<evidence type="ECO:0000313" key="12">
    <source>
        <dbReference type="EMBL" id="SMX40983.1"/>
    </source>
</evidence>
<comment type="similarity">
    <text evidence="3">Belongs to the class-V pyridoxal-phosphate-dependent aminotransferase family. NifS/IscS subfamily.</text>
</comment>
<evidence type="ECO:0000313" key="13">
    <source>
        <dbReference type="Proteomes" id="UP000220836"/>
    </source>
</evidence>
<evidence type="ECO:0000256" key="2">
    <source>
        <dbReference type="ARBA" id="ARBA00003120"/>
    </source>
</evidence>
<dbReference type="Proteomes" id="UP000220836">
    <property type="component" value="Unassembled WGS sequence"/>
</dbReference>
<keyword evidence="13" id="KW-1185">Reference proteome</keyword>
<proteinExistence type="inferred from homology"/>
<keyword evidence="5 12" id="KW-0808">Transferase</keyword>
<evidence type="ECO:0000256" key="9">
    <source>
        <dbReference type="ARBA" id="ARBA00023014"/>
    </source>
</evidence>
<dbReference type="PIRSF" id="PIRSF005572">
    <property type="entry name" value="NifS"/>
    <property type="match status" value="1"/>
</dbReference>
<evidence type="ECO:0000256" key="8">
    <source>
        <dbReference type="ARBA" id="ARBA00023004"/>
    </source>
</evidence>
<comment type="catalytic activity">
    <reaction evidence="10">
        <text>(sulfur carrier)-H + L-cysteine = (sulfur carrier)-SH + L-alanine</text>
        <dbReference type="Rhea" id="RHEA:43892"/>
        <dbReference type="Rhea" id="RHEA-COMP:14737"/>
        <dbReference type="Rhea" id="RHEA-COMP:14739"/>
        <dbReference type="ChEBI" id="CHEBI:29917"/>
        <dbReference type="ChEBI" id="CHEBI:35235"/>
        <dbReference type="ChEBI" id="CHEBI:57972"/>
        <dbReference type="ChEBI" id="CHEBI:64428"/>
        <dbReference type="EC" id="2.8.1.7"/>
    </reaction>
</comment>
<accession>A0A238KDU1</accession>
<dbReference type="GO" id="GO:0031071">
    <property type="term" value="F:cysteine desulfurase activity"/>
    <property type="evidence" value="ECO:0007669"/>
    <property type="project" value="UniProtKB-EC"/>
</dbReference>
<dbReference type="OrthoDB" id="9808002at2"/>
<evidence type="ECO:0000256" key="4">
    <source>
        <dbReference type="ARBA" id="ARBA00013558"/>
    </source>
</evidence>
<evidence type="ECO:0000256" key="1">
    <source>
        <dbReference type="ARBA" id="ARBA00001933"/>
    </source>
</evidence>
<evidence type="ECO:0000256" key="10">
    <source>
        <dbReference type="ARBA" id="ARBA00050776"/>
    </source>
</evidence>
<gene>
    <name evidence="12" type="primary">nifS</name>
    <name evidence="12" type="ORF">PEV8663_02177</name>
</gene>
<feature type="domain" description="Aminotransferase class V" evidence="11">
    <location>
        <begin position="136"/>
        <end position="331"/>
    </location>
</feature>
<dbReference type="GO" id="GO:0046872">
    <property type="term" value="F:metal ion binding"/>
    <property type="evidence" value="ECO:0007669"/>
    <property type="project" value="UniProtKB-KW"/>
</dbReference>
<evidence type="ECO:0000256" key="6">
    <source>
        <dbReference type="ARBA" id="ARBA00022723"/>
    </source>
</evidence>
<dbReference type="AlphaFoldDB" id="A0A238KDU1"/>
<organism evidence="12 13">
    <name type="scientific">Pelagimonas varians</name>
    <dbReference type="NCBI Taxonomy" id="696760"/>
    <lineage>
        <taxon>Bacteria</taxon>
        <taxon>Pseudomonadati</taxon>
        <taxon>Pseudomonadota</taxon>
        <taxon>Alphaproteobacteria</taxon>
        <taxon>Rhodobacterales</taxon>
        <taxon>Roseobacteraceae</taxon>
        <taxon>Pelagimonas</taxon>
    </lineage>
</organism>
<sequence>MSRVYLDWNATAPVRDEARTAMIAALDVVGNPSSVHGEGRAAKSLVEKARGQVAAAFGADGADVIFVSSATEAAALALAGRGFVGAEVEHDAVGAWADPVLAVDCNGAVTVTDPARTALQLANSETGVVQVLPQGLAVVDATQAFGKIPVAFNWLECEMALISAHKLGGPKGIGALVLKRGTELAAQLKGGGQEMGRRAGTENVPGIAGFGAAATAAAAELDRGDWARVEEIRNILESTIAASAKETIFVGKAATRLPNTSCFAVPGWKGETQVMQMDLAGFAISAGSACSSGKVRASKVLTAMGYDEAIAQCAIRVSIGPTTSVEDVTRFAEAWLKAYKRHCERAA</sequence>
<dbReference type="InterPro" id="IPR016454">
    <property type="entry name" value="Cysteine_dSase"/>
</dbReference>
<reference evidence="12 13" key="1">
    <citation type="submission" date="2017-05" db="EMBL/GenBank/DDBJ databases">
        <authorList>
            <person name="Song R."/>
            <person name="Chenine A.L."/>
            <person name="Ruprecht R.M."/>
        </authorList>
    </citation>
    <scope>NUCLEOTIDE SEQUENCE [LARGE SCALE GENOMIC DNA]</scope>
    <source>
        <strain evidence="12 13">CECT 8663</strain>
    </source>
</reference>